<dbReference type="InterPro" id="IPR037720">
    <property type="entry name" value="C2B_Ferlin"/>
</dbReference>
<dbReference type="InterPro" id="IPR032362">
    <property type="entry name" value="Ferlin_C"/>
</dbReference>
<feature type="compositionally biased region" description="Basic and acidic residues" evidence="6">
    <location>
        <begin position="1682"/>
        <end position="1699"/>
    </location>
</feature>
<organism evidence="8 9">
    <name type="scientific">Bos mutus</name>
    <name type="common">wild yak</name>
    <dbReference type="NCBI Taxonomy" id="72004"/>
    <lineage>
        <taxon>Eukaryota</taxon>
        <taxon>Metazoa</taxon>
        <taxon>Chordata</taxon>
        <taxon>Craniata</taxon>
        <taxon>Vertebrata</taxon>
        <taxon>Euteleostomi</taxon>
        <taxon>Mammalia</taxon>
        <taxon>Eutheria</taxon>
        <taxon>Laurasiatheria</taxon>
        <taxon>Artiodactyla</taxon>
        <taxon>Ruminantia</taxon>
        <taxon>Pecora</taxon>
        <taxon>Bovidae</taxon>
        <taxon>Bovinae</taxon>
        <taxon>Bos</taxon>
    </lineage>
</organism>
<protein>
    <recommendedName>
        <fullName evidence="7">C2 domain-containing protein</fullName>
    </recommendedName>
</protein>
<feature type="domain" description="C2" evidence="7">
    <location>
        <begin position="746"/>
        <end position="872"/>
    </location>
</feature>
<dbReference type="PANTHER" id="PTHR12546:SF36">
    <property type="entry name" value="FER-1-LIKE PROTEIN 4"/>
    <property type="match status" value="1"/>
</dbReference>
<dbReference type="Pfam" id="PF16165">
    <property type="entry name" value="Ferlin_C"/>
    <property type="match status" value="1"/>
</dbReference>
<proteinExistence type="predicted"/>
<evidence type="ECO:0000259" key="7">
    <source>
        <dbReference type="PROSITE" id="PS50004"/>
    </source>
</evidence>
<evidence type="ECO:0000313" key="9">
    <source>
        <dbReference type="Proteomes" id="UP000322234"/>
    </source>
</evidence>
<feature type="region of interest" description="Disordered" evidence="6">
    <location>
        <begin position="1040"/>
        <end position="1075"/>
    </location>
</feature>
<evidence type="ECO:0000256" key="4">
    <source>
        <dbReference type="ARBA" id="ARBA00022989"/>
    </source>
</evidence>
<dbReference type="InterPro" id="IPR055072">
    <property type="entry name" value="Ferlin_DSRM"/>
</dbReference>
<feature type="region of interest" description="Disordered" evidence="6">
    <location>
        <begin position="1682"/>
        <end position="1701"/>
    </location>
</feature>
<feature type="compositionally biased region" description="Basic and acidic residues" evidence="6">
    <location>
        <begin position="1149"/>
        <end position="1159"/>
    </location>
</feature>
<name>A0A6B0RBW6_9CETA</name>
<dbReference type="EMBL" id="VBQZ03000034">
    <property type="protein sequence ID" value="MXQ86782.1"/>
    <property type="molecule type" value="Genomic_DNA"/>
</dbReference>
<dbReference type="Gene3D" id="2.60.40.150">
    <property type="entry name" value="C2 domain"/>
    <property type="match status" value="5"/>
</dbReference>
<dbReference type="InterPro" id="IPR037723">
    <property type="entry name" value="C2D_Ferlin"/>
</dbReference>
<sequence length="1752" mass="196789">MALTVCVRRLTGLPGTHDRQVRLSFRVGFTQKTRRIHCGREADIGELFRWPHYGAPLAGECLSVQVVNCSCVFSPRSLGTLVISLQQLQTAGHLVLREALVDKNLCVSPVQVELDLKYQPPEVATGVWAQEDFGAPIRDSSELIIPNVGFQELEPGEAQLERRAVALGRRLARGAELTLTPLCSQARGLARGDPFQVSRAQDFQVGVTVLEAQKLVGVNINPYVAVRVGEQRRMTARQRGTNCPFYNEYFLFEFHETRLHLQNWLLEITAFHSQTLPFMATRIGTFRMDLGMIFEQPAGFNPTFGPAWVPLYGSPPSTGLRDGLQNLNEGVGQGICFRGRLLVAVSMEVLEGRAEPEPPQAPQVSRLSRLTGKKKKKARRGQIPAGIQPHPDVSSSVDAPEIPSAMEVEVEELLPLPENALAPCEDFLLFPVLFEATMIDPAMAAQPISFEISIGDAGHRKEQLSQGSRVGEEAEDTEGEKQLLLESDMGVGPVEEEEELGTPAQRPEPMDGSGPYFCLPLRHHKPCVCVWSRWENHLWRLQSSNCVRRVAERLDQGLQEVETLQRRPGPGACTRLKQALEELVVGSRQFCHGAERRTMTRPNALDRCRGKLLVYSLNLLAKQGLRLLRGLRQRNVPEKVALAKKLLVKLRFLAQEPQPPLPDVLLWMLSGRRCVAWARIPAQDVLFSVVEEERGRDCGKIQSLLLTAPGAAPGEVCAKLELFLWLGLGKQAKACTAELPGDLLPEPSAGLPHSLYRDDFSYFQLRAHLYQARGVLAADDSGLSDPFARVLISTQCQTTQVLEQTLSPLWNELLVFDQLIVDGRREHLQDEPLLVIVNVFDHNKFGPDVFLGRALAAPRVKLMEDPYQHPELQFFPLRKGPRAAGELITTFELIELDYSSGLEPSVPSDVELQDLSLLAEPFSGCLSLPPHVHPVLREFRVEVVLFWGLRGLGRVHLFEVERPQVVLEVAGRRVESEVLASYRENPNFTELVKHLTVDLPEQPYLQPPLSVLVIERRAFGRTVLVGSHVVPHMLRFTLRGQEDAPEEQEEDETGDLVPKEPRGQRSLDPFKADRTPRRLLKAPLKKLPLGGLLNRGPGLEEDIPEPEELDWWSKYCASLQELQGQANFDEDEMDDPGDSDGIHPISVDGEAHDQSEPEVKGLVSQKKALTTLKIYNTSLEEEFNHFEDWLNVFPLYRGQGGQGGDGEDEESGKLVGKFKGSFLIYPESEAVSFSEPQISRGIPQNRPIKLLVRVYVVKATNLAPADPNGKADPYVVVSAGRERLDTKERYIPKQLNPIFGEVLELSISLPAEPELTVAVYDHDLVGSDDLIGETHIDLENRFYSHHRANCGLASQYDMDGYNAWRDAFRPSQILVGLCQRCGLPPPEYRVEAVKVGSKLFLTPPETLPSGIRGSKAAKDVSEEAQALLVLRRWQEMPGFGIQLVPEHVETRPLYHPRSPGLLQGSLHMWIDIFPRDVPDQPPVDIKPRQPISWVKGLEHDKQETDVHFNSLTGEGNFNWRFVFRFEYLHTEREVSVRRRPGRFALEEAEFRQPAVLVLQVWDYDRISANDFLGSLELQLLDMVRGARGPELCSVRLARDGAAPRCNLFHCHRLQGWWPVVKLREPEDEEQEQREAQTGKKRRKKRKGRWEDLEFSDSGGNVYFLTGKVEAEFELLTVEEAEKRPVGKGRKEPEPLEKPNRPKTSFNWFVNPLKTFVFFIWCRSVSTQGIAKDLAGPPLDTRSQEGLGTEQGH</sequence>
<dbReference type="InterPro" id="IPR037726">
    <property type="entry name" value="C2A_Ferlin"/>
</dbReference>
<dbReference type="Pfam" id="PF08150">
    <property type="entry name" value="FerB"/>
    <property type="match status" value="1"/>
</dbReference>
<dbReference type="InterPro" id="IPR037725">
    <property type="entry name" value="C2F_Ferlin"/>
</dbReference>
<dbReference type="PANTHER" id="PTHR12546">
    <property type="entry name" value="FER-1-LIKE"/>
    <property type="match status" value="1"/>
</dbReference>
<feature type="domain" description="C2" evidence="7">
    <location>
        <begin position="1232"/>
        <end position="1351"/>
    </location>
</feature>
<feature type="compositionally biased region" description="Basic residues" evidence="6">
    <location>
        <begin position="1638"/>
        <end position="1647"/>
    </location>
</feature>
<dbReference type="SMART" id="SM01201">
    <property type="entry name" value="FerB"/>
    <property type="match status" value="1"/>
</dbReference>
<feature type="region of interest" description="Disordered" evidence="6">
    <location>
        <begin position="352"/>
        <end position="396"/>
    </location>
</feature>
<dbReference type="Pfam" id="PF22901">
    <property type="entry name" value="dsrm_Ferlin"/>
    <property type="match status" value="1"/>
</dbReference>
<keyword evidence="3" id="KW-0677">Repeat</keyword>
<dbReference type="GO" id="GO:0016020">
    <property type="term" value="C:membrane"/>
    <property type="evidence" value="ECO:0007669"/>
    <property type="project" value="UniProtKB-SubCell"/>
</dbReference>
<dbReference type="CDD" id="cd04037">
    <property type="entry name" value="C2E_Ferlin"/>
    <property type="match status" value="1"/>
</dbReference>
<comment type="caution">
    <text evidence="8">The sequence shown here is derived from an EMBL/GenBank/DDBJ whole genome shotgun (WGS) entry which is preliminary data.</text>
</comment>
<keyword evidence="5" id="KW-0472">Membrane</keyword>
<keyword evidence="2" id="KW-0812">Transmembrane</keyword>
<reference evidence="8" key="1">
    <citation type="submission" date="2019-10" db="EMBL/GenBank/DDBJ databases">
        <title>The sequence and de novo assembly of the wild yak genome.</title>
        <authorList>
            <person name="Liu Y."/>
        </authorList>
    </citation>
    <scope>NUCLEOTIDE SEQUENCE [LARGE SCALE GENOMIC DNA]</scope>
    <source>
        <strain evidence="8">WY2019</strain>
    </source>
</reference>
<feature type="region of interest" description="Disordered" evidence="6">
    <location>
        <begin position="1731"/>
        <end position="1752"/>
    </location>
</feature>
<dbReference type="CDD" id="cd04011">
    <property type="entry name" value="C2B_Ferlin"/>
    <property type="match status" value="1"/>
</dbReference>
<keyword evidence="4" id="KW-1133">Transmembrane helix</keyword>
<feature type="domain" description="C2" evidence="7">
    <location>
        <begin position="186"/>
        <end position="304"/>
    </location>
</feature>
<evidence type="ECO:0000256" key="6">
    <source>
        <dbReference type="SAM" id="MobiDB-lite"/>
    </source>
</evidence>
<comment type="subcellular location">
    <subcellularLocation>
        <location evidence="1">Membrane</location>
        <topology evidence="1">Single-pass membrane protein</topology>
    </subcellularLocation>
</comment>
<accession>A0A6B0RBW6</accession>
<dbReference type="InterPro" id="IPR037724">
    <property type="entry name" value="C2E_Ferlin"/>
</dbReference>
<dbReference type="SUPFAM" id="SSF49562">
    <property type="entry name" value="C2 domain (Calcium/lipid-binding domain, CaLB)"/>
    <property type="match status" value="6"/>
</dbReference>
<feature type="domain" description="C2" evidence="7">
    <location>
        <begin position="1444"/>
        <end position="1593"/>
    </location>
</feature>
<feature type="region of interest" description="Disordered" evidence="6">
    <location>
        <begin position="490"/>
        <end position="509"/>
    </location>
</feature>
<evidence type="ECO:0000256" key="5">
    <source>
        <dbReference type="ARBA" id="ARBA00023136"/>
    </source>
</evidence>
<dbReference type="InterPro" id="IPR012561">
    <property type="entry name" value="Ferlin_B-domain"/>
</dbReference>
<dbReference type="InterPro" id="IPR035892">
    <property type="entry name" value="C2_domain_sf"/>
</dbReference>
<feature type="compositionally biased region" description="Acidic residues" evidence="6">
    <location>
        <begin position="1043"/>
        <end position="1054"/>
    </location>
</feature>
<dbReference type="Proteomes" id="UP000322234">
    <property type="component" value="Unassembled WGS sequence"/>
</dbReference>
<evidence type="ECO:0000313" key="8">
    <source>
        <dbReference type="EMBL" id="MXQ86782.1"/>
    </source>
</evidence>
<dbReference type="CDD" id="cd08373">
    <property type="entry name" value="C2A_Ferlin"/>
    <property type="match status" value="1"/>
</dbReference>
<feature type="region of interest" description="Disordered" evidence="6">
    <location>
        <begin position="1627"/>
        <end position="1649"/>
    </location>
</feature>
<feature type="compositionally biased region" description="Basic residues" evidence="6">
    <location>
        <begin position="371"/>
        <end position="380"/>
    </location>
</feature>
<feature type="region of interest" description="Disordered" evidence="6">
    <location>
        <begin position="1131"/>
        <end position="1162"/>
    </location>
</feature>
<evidence type="ECO:0000256" key="1">
    <source>
        <dbReference type="ARBA" id="ARBA00004167"/>
    </source>
</evidence>
<dbReference type="Pfam" id="PF00168">
    <property type="entry name" value="C2"/>
    <property type="match status" value="3"/>
</dbReference>
<gene>
    <name evidence="8" type="ORF">E5288_WYG013144</name>
</gene>
<dbReference type="CDD" id="cd04017">
    <property type="entry name" value="C2D_Ferlin"/>
    <property type="match status" value="1"/>
</dbReference>
<dbReference type="SMART" id="SM00239">
    <property type="entry name" value="C2"/>
    <property type="match status" value="5"/>
</dbReference>
<dbReference type="GO" id="GO:0007009">
    <property type="term" value="P:plasma membrane organization"/>
    <property type="evidence" value="ECO:0007669"/>
    <property type="project" value="TreeGrafter"/>
</dbReference>
<keyword evidence="9" id="KW-1185">Reference proteome</keyword>
<evidence type="ECO:0000256" key="3">
    <source>
        <dbReference type="ARBA" id="ARBA00022737"/>
    </source>
</evidence>
<evidence type="ECO:0000256" key="2">
    <source>
        <dbReference type="ARBA" id="ARBA00022692"/>
    </source>
</evidence>
<dbReference type="CDD" id="cd08374">
    <property type="entry name" value="C2F_Ferlin"/>
    <property type="match status" value="1"/>
</dbReference>
<dbReference type="PROSITE" id="PS50004">
    <property type="entry name" value="C2"/>
    <property type="match status" value="4"/>
</dbReference>
<dbReference type="InterPro" id="IPR000008">
    <property type="entry name" value="C2_dom"/>
</dbReference>
<feature type="compositionally biased region" description="Basic and acidic residues" evidence="6">
    <location>
        <begin position="1057"/>
        <end position="1075"/>
    </location>
</feature>
<dbReference type="InterPro" id="IPR037721">
    <property type="entry name" value="Ferlin"/>
</dbReference>
<feature type="region of interest" description="Disordered" evidence="6">
    <location>
        <begin position="459"/>
        <end position="481"/>
    </location>
</feature>